<dbReference type="GO" id="GO:0016485">
    <property type="term" value="P:protein processing"/>
    <property type="evidence" value="ECO:0007669"/>
    <property type="project" value="TreeGrafter"/>
</dbReference>
<dbReference type="FunFam" id="3.30.830.10:FF:000034">
    <property type="entry name" value="presequence protease 1, chloroplastic/mitochondrial"/>
    <property type="match status" value="1"/>
</dbReference>
<organism evidence="2 3">
    <name type="scientific">Dialister pneumosintes</name>
    <dbReference type="NCBI Taxonomy" id="39950"/>
    <lineage>
        <taxon>Bacteria</taxon>
        <taxon>Bacillati</taxon>
        <taxon>Bacillota</taxon>
        <taxon>Negativicutes</taxon>
        <taxon>Veillonellales</taxon>
        <taxon>Veillonellaceae</taxon>
        <taxon>Dialister</taxon>
    </lineage>
</organism>
<dbReference type="InterPro" id="IPR007863">
    <property type="entry name" value="Peptidase_M16_C"/>
</dbReference>
<dbReference type="InterPro" id="IPR011249">
    <property type="entry name" value="Metalloenz_LuxS/M16"/>
</dbReference>
<evidence type="ECO:0000313" key="2">
    <source>
        <dbReference type="EMBL" id="AOH38992.1"/>
    </source>
</evidence>
<dbReference type="GO" id="GO:0004222">
    <property type="term" value="F:metalloendopeptidase activity"/>
    <property type="evidence" value="ECO:0007669"/>
    <property type="project" value="TreeGrafter"/>
</dbReference>
<reference evidence="3" key="1">
    <citation type="submission" date="2016-08" db="EMBL/GenBank/DDBJ databases">
        <authorList>
            <person name="Holder M.E."/>
            <person name="Ajami N.J."/>
            <person name="Petrosino J.F."/>
        </authorList>
    </citation>
    <scope>NUCLEOTIDE SEQUENCE [LARGE SCALE GENOMIC DNA]</scope>
    <source>
        <strain evidence="3">F0677</strain>
    </source>
</reference>
<dbReference type="Pfam" id="PF00675">
    <property type="entry name" value="Peptidase_M16"/>
    <property type="match status" value="1"/>
</dbReference>
<dbReference type="Pfam" id="PF08367">
    <property type="entry name" value="M16C_assoc"/>
    <property type="match status" value="1"/>
</dbReference>
<feature type="domain" description="Peptidase M16C associated" evidence="1">
    <location>
        <begin position="464"/>
        <end position="713"/>
    </location>
</feature>
<dbReference type="RefSeq" id="WP_069176955.1">
    <property type="nucleotide sequence ID" value="NZ_CP017037.1"/>
</dbReference>
<dbReference type="PANTHER" id="PTHR43016:SF13">
    <property type="entry name" value="PRESEQUENCE PROTEASE, MITOCHONDRIAL"/>
    <property type="match status" value="1"/>
</dbReference>
<evidence type="ECO:0000259" key="1">
    <source>
        <dbReference type="SMART" id="SM01264"/>
    </source>
</evidence>
<dbReference type="InterPro" id="IPR011765">
    <property type="entry name" value="Pept_M16_N"/>
</dbReference>
<evidence type="ECO:0000313" key="3">
    <source>
        <dbReference type="Proteomes" id="UP000094757"/>
    </source>
</evidence>
<accession>A0A1B3WDG1</accession>
<dbReference type="InterPro" id="IPR013578">
    <property type="entry name" value="Peptidase_M16C_assoc"/>
</dbReference>
<dbReference type="Pfam" id="PF22516">
    <property type="entry name" value="PreP_C"/>
    <property type="match status" value="1"/>
</dbReference>
<dbReference type="EMBL" id="CP017037">
    <property type="protein sequence ID" value="AOH38992.1"/>
    <property type="molecule type" value="Genomic_DNA"/>
</dbReference>
<sequence length="975" mass="111725">MKWNINDVIHGFKVKKMEYIHEVVSDAYELEHIQSGAKLLYLDNSDDNKVFYICFRTTPDNSKGTPHIMEHSTLCGSRKFPLKEPFVELIKGSLNTFLNAMTWPDKTMYPVASRNNQDFHNLMDVYLDAVFYPNCIKDPKILMQEGWHYEMENKEGPLTYNGVVYNEMKGALSSPEALLQNVAMEALFPDVTYAVESGGDPEVIPSLSFKEFTEFHRKFYHPSNSYLYLYGDMDIESTLQFIDEEYLSSFKKQVVDTEVKTQSTFSVRKECVGKFGITDEENETNKSIHALFTACDDHMSTANLLALKILNYTLIDMEGAPLKKALIDAGICNDVSGALETSLKQPVWTIEITGSNPDDKEKFANIVDTTIRKLTLGGIDKEMLTAALNRAEFILRESDFQGKPKGLYYGIHIMQMWLYDREPLQALRYEENLKILRNGIDEGYFEALLLKYFVQNEHQVLVTMNPEKGLTEKKNFAIAEQLEDFKQSLSDEQLNHIIETTKALKVRQASRDTEEALKTIPLLSRTDLNKKIEIFTQTESEICGITRLSYDDNTSGITYLNLFFNLNNLDSSEVSYAYLLMMVLESMNTVKYTYEDITRISNMYTGGLSFTVSCYGHKSNNEKYVPVVVVRGKSLTTNVDKMMELLGQILNHTDYRDTNRLKELLMEEKAAWDMSLFERGHSLVMQRLMSYYSKVAKFKEQGSLSYYYFLNELVATFDENSSIIIDKLKQVASKIFVKNNLTIQEVGGIEERAAVSKHIHLLIDDMLEGVPCNSTYFVFEDSVVNEGFLSSGKVQYVARGGNFRQHGFSYTGVLRVLETIVRFDYLWKNVRVLGGAYGAFTQFATNGDSFLCSYRDPNLSETLNVYKNMPEYIKNFNVSEREMTKYVIGTMASSEVQLTPLMKAERAMVMRYSGMTNEERQHIREEIINCSVEDIRNTADLVNCIVNAPYFCVLGSEEKIKAEHTLFNKVRSLRK</sequence>
<name>A0A1B3WDG1_9FIRM</name>
<dbReference type="Gene3D" id="3.30.830.10">
    <property type="entry name" value="Metalloenzyme, LuxS/M16 peptidase-like"/>
    <property type="match status" value="4"/>
</dbReference>
<dbReference type="GO" id="GO:0046872">
    <property type="term" value="F:metal ion binding"/>
    <property type="evidence" value="ECO:0007669"/>
    <property type="project" value="InterPro"/>
</dbReference>
<dbReference type="InterPro" id="IPR055130">
    <property type="entry name" value="PreP_C"/>
</dbReference>
<dbReference type="Pfam" id="PF05193">
    <property type="entry name" value="Peptidase_M16_C"/>
    <property type="match status" value="1"/>
</dbReference>
<protein>
    <submittedName>
        <fullName evidence="2">Peptidase M16</fullName>
    </submittedName>
</protein>
<dbReference type="SUPFAM" id="SSF63411">
    <property type="entry name" value="LuxS/MPP-like metallohydrolase"/>
    <property type="match status" value="4"/>
</dbReference>
<dbReference type="Proteomes" id="UP000094757">
    <property type="component" value="Chromosome"/>
</dbReference>
<dbReference type="AlphaFoldDB" id="A0A1B3WDG1"/>
<dbReference type="PANTHER" id="PTHR43016">
    <property type="entry name" value="PRESEQUENCE PROTEASE"/>
    <property type="match status" value="1"/>
</dbReference>
<dbReference type="SMART" id="SM01264">
    <property type="entry name" value="M16C_associated"/>
    <property type="match status" value="1"/>
</dbReference>
<dbReference type="KEGG" id="dpn:BCB69_02785"/>
<dbReference type="STRING" id="39950.BCB69_02785"/>
<proteinExistence type="predicted"/>
<gene>
    <name evidence="2" type="ORF">BCB69_02785</name>
</gene>